<protein>
    <submittedName>
        <fullName evidence="3">Uncharacterized protein</fullName>
    </submittedName>
</protein>
<keyword evidence="2" id="KW-0732">Signal</keyword>
<reference evidence="3 4" key="1">
    <citation type="submission" date="2020-10" db="EMBL/GenBank/DDBJ databases">
        <title>Connecting structure to function with the recovery of over 1000 high-quality activated sludge metagenome-assembled genomes encoding full-length rRNA genes using long-read sequencing.</title>
        <authorList>
            <person name="Singleton C.M."/>
            <person name="Petriglieri F."/>
            <person name="Kristensen J.M."/>
            <person name="Kirkegaard R.H."/>
            <person name="Michaelsen T.Y."/>
            <person name="Andersen M.H."/>
            <person name="Karst S.M."/>
            <person name="Dueholm M.S."/>
            <person name="Nielsen P.H."/>
            <person name="Albertsen M."/>
        </authorList>
    </citation>
    <scope>NUCLEOTIDE SEQUENCE [LARGE SCALE GENOMIC DNA]</scope>
    <source>
        <strain evidence="3">Lyne_18-Q3-R50-59_MAXAC.006</strain>
    </source>
</reference>
<dbReference type="EMBL" id="JADJZA010000006">
    <property type="protein sequence ID" value="MBK9296788.1"/>
    <property type="molecule type" value="Genomic_DNA"/>
</dbReference>
<sequence length="309" mass="30899">MNQLGTISRLRRAATAAVAMLVALPIGLSSTVGAQDADYSLSRIAACSPGAGQSDVPGAGVLRITNNSDSELGYTYTTAAGAIADTSGIPAGGTVAVPIPSDDELPTVNVGGADVGIPAANGCGFGLESGIDPCPDREATGLGAFILNNLPEQVEVDVDGEPVTLDVGSNPIDLPFEASFVVTEGGEEAVDVTPAIGCVGPLSILVDEEPCTDSDPAVKDTFVVNRVAVPVTFTVNGTEASLDPGEARTFNDTGENPKVVVGGRQQALMNQDPIIGIPAVGCPAPAPSSPAEPPSSPSAPAPLSPKFTG</sequence>
<feature type="chain" id="PRO_5037532700" evidence="2">
    <location>
        <begin position="35"/>
        <end position="309"/>
    </location>
</feature>
<comment type="caution">
    <text evidence="3">The sequence shown here is derived from an EMBL/GenBank/DDBJ whole genome shotgun (WGS) entry which is preliminary data.</text>
</comment>
<name>A0A936TCZ7_9ACTN</name>
<dbReference type="Proteomes" id="UP000727993">
    <property type="component" value="Unassembled WGS sequence"/>
</dbReference>
<proteinExistence type="predicted"/>
<evidence type="ECO:0000256" key="1">
    <source>
        <dbReference type="SAM" id="MobiDB-lite"/>
    </source>
</evidence>
<evidence type="ECO:0000313" key="4">
    <source>
        <dbReference type="Proteomes" id="UP000727993"/>
    </source>
</evidence>
<evidence type="ECO:0000256" key="2">
    <source>
        <dbReference type="SAM" id="SignalP"/>
    </source>
</evidence>
<feature type="signal peptide" evidence="2">
    <location>
        <begin position="1"/>
        <end position="34"/>
    </location>
</feature>
<evidence type="ECO:0000313" key="3">
    <source>
        <dbReference type="EMBL" id="MBK9296788.1"/>
    </source>
</evidence>
<feature type="compositionally biased region" description="Pro residues" evidence="1">
    <location>
        <begin position="284"/>
        <end position="303"/>
    </location>
</feature>
<feature type="region of interest" description="Disordered" evidence="1">
    <location>
        <begin position="278"/>
        <end position="309"/>
    </location>
</feature>
<gene>
    <name evidence="3" type="ORF">IPN02_08085</name>
</gene>
<accession>A0A936TCZ7</accession>
<dbReference type="AlphaFoldDB" id="A0A936TCZ7"/>
<organism evidence="3 4">
    <name type="scientific">Candidatus Neomicrothrix subdominans</name>
    <dbReference type="NCBI Taxonomy" id="2954438"/>
    <lineage>
        <taxon>Bacteria</taxon>
        <taxon>Bacillati</taxon>
        <taxon>Actinomycetota</taxon>
        <taxon>Acidimicrobiia</taxon>
        <taxon>Acidimicrobiales</taxon>
        <taxon>Microthrixaceae</taxon>
        <taxon>Candidatus Neomicrothrix</taxon>
    </lineage>
</organism>